<evidence type="ECO:0000313" key="2">
    <source>
        <dbReference type="EMBL" id="EAW30776.1"/>
    </source>
</evidence>
<organism evidence="2 3">
    <name type="scientific">marine gamma proteobacterium HTCC2143</name>
    <dbReference type="NCBI Taxonomy" id="247633"/>
    <lineage>
        <taxon>Bacteria</taxon>
        <taxon>Pseudomonadati</taxon>
        <taxon>Pseudomonadota</taxon>
        <taxon>Gammaproteobacteria</taxon>
        <taxon>Cellvibrionales</taxon>
        <taxon>Spongiibacteraceae</taxon>
        <taxon>BD1-7 clade</taxon>
    </lineage>
</organism>
<keyword evidence="1" id="KW-0812">Transmembrane</keyword>
<accession>A0YEE0</accession>
<protein>
    <submittedName>
        <fullName evidence="2">Uncharacterized protein</fullName>
    </submittedName>
</protein>
<comment type="caution">
    <text evidence="2">The sequence shown here is derived from an EMBL/GenBank/DDBJ whole genome shotgun (WGS) entry which is preliminary data.</text>
</comment>
<reference evidence="2 3" key="1">
    <citation type="journal article" date="2010" name="J. Bacteriol.">
        <title>Genome sequence of the oligotrophic marine Gammaproteobacterium HTCC2143, isolated from the Oregon Coast.</title>
        <authorList>
            <person name="Oh H.M."/>
            <person name="Kang I."/>
            <person name="Ferriera S."/>
            <person name="Giovannoni S.J."/>
            <person name="Cho J.C."/>
        </authorList>
    </citation>
    <scope>NUCLEOTIDE SEQUENCE [LARGE SCALE GENOMIC DNA]</scope>
    <source>
        <strain evidence="2 3">HTCC2143</strain>
    </source>
</reference>
<keyword evidence="1" id="KW-1133">Transmembrane helix</keyword>
<dbReference type="AlphaFoldDB" id="A0YEE0"/>
<feature type="transmembrane region" description="Helical" evidence="1">
    <location>
        <begin position="15"/>
        <end position="34"/>
    </location>
</feature>
<name>A0YEE0_9GAMM</name>
<evidence type="ECO:0000256" key="1">
    <source>
        <dbReference type="SAM" id="Phobius"/>
    </source>
</evidence>
<dbReference type="Proteomes" id="UP000004931">
    <property type="component" value="Unassembled WGS sequence"/>
</dbReference>
<keyword evidence="3" id="KW-1185">Reference proteome</keyword>
<keyword evidence="1" id="KW-0472">Membrane</keyword>
<gene>
    <name evidence="2" type="ORF">GP2143_02594</name>
</gene>
<evidence type="ECO:0000313" key="3">
    <source>
        <dbReference type="Proteomes" id="UP000004931"/>
    </source>
</evidence>
<sequence length="110" mass="11544">MIYTPSYGAPAGLDLGAQIALAAMLIVAAILSLLPTEIVLFAPLGFLVNLARVLQDAGVDALAINMMQRVFTCRRLPLAMSLCRYSHGSINLGTGALGNSVQTIEGLLKT</sequence>
<proteinExistence type="predicted"/>
<dbReference type="EMBL" id="AAVT01000006">
    <property type="protein sequence ID" value="EAW30776.1"/>
    <property type="molecule type" value="Genomic_DNA"/>
</dbReference>